<gene>
    <name evidence="2" type="ORF">GCM10010439_31350</name>
</gene>
<name>A0ABN3U8W4_9ACTN</name>
<dbReference type="Proteomes" id="UP001501842">
    <property type="component" value="Unassembled WGS sequence"/>
</dbReference>
<keyword evidence="3" id="KW-1185">Reference proteome</keyword>
<reference evidence="2 3" key="1">
    <citation type="journal article" date="2019" name="Int. J. Syst. Evol. Microbiol.">
        <title>The Global Catalogue of Microorganisms (GCM) 10K type strain sequencing project: providing services to taxonomists for standard genome sequencing and annotation.</title>
        <authorList>
            <consortium name="The Broad Institute Genomics Platform"/>
            <consortium name="The Broad Institute Genome Sequencing Center for Infectious Disease"/>
            <person name="Wu L."/>
            <person name="Ma J."/>
        </authorList>
    </citation>
    <scope>NUCLEOTIDE SEQUENCE [LARGE SCALE GENOMIC DNA]</scope>
    <source>
        <strain evidence="2 3">JCM 8201</strain>
    </source>
</reference>
<proteinExistence type="predicted"/>
<protein>
    <recommendedName>
        <fullName evidence="4">4-hydroxybenzoate polyprenyltransferase</fullName>
    </recommendedName>
</protein>
<dbReference type="EMBL" id="BAAATZ010000012">
    <property type="protein sequence ID" value="GAA2726953.1"/>
    <property type="molecule type" value="Genomic_DNA"/>
</dbReference>
<keyword evidence="1" id="KW-0472">Membrane</keyword>
<organism evidence="2 3">
    <name type="scientific">Actinocorallia aurantiaca</name>
    <dbReference type="NCBI Taxonomy" id="46204"/>
    <lineage>
        <taxon>Bacteria</taxon>
        <taxon>Bacillati</taxon>
        <taxon>Actinomycetota</taxon>
        <taxon>Actinomycetes</taxon>
        <taxon>Streptosporangiales</taxon>
        <taxon>Thermomonosporaceae</taxon>
        <taxon>Actinocorallia</taxon>
    </lineage>
</organism>
<feature type="transmembrane region" description="Helical" evidence="1">
    <location>
        <begin position="213"/>
        <end position="235"/>
    </location>
</feature>
<evidence type="ECO:0000256" key="1">
    <source>
        <dbReference type="SAM" id="Phobius"/>
    </source>
</evidence>
<feature type="transmembrane region" description="Helical" evidence="1">
    <location>
        <begin position="20"/>
        <end position="38"/>
    </location>
</feature>
<evidence type="ECO:0000313" key="2">
    <source>
        <dbReference type="EMBL" id="GAA2726953.1"/>
    </source>
</evidence>
<sequence length="239" mass="25166">MRRRPRLPGADVTAWFLERYPPANAALLLVVAVVVHAFGHGGLAPGALAAFAGLWCFYLLVRIVDEHKDYADDLVAHPERALQSGRVTLGRLRLVAAAALAVQAAVALPAGRAASGWWLILLGWLCWAAQDFFTGGRLEGRPLLYPLAHVPLSGLACVWVAQLGAGEHPVGLSAWKAFAFGTLLALAVDLARKLGSDPDRSYGRALGAFRARALLAGVLSALAGTGAAVVQPGVWKALT</sequence>
<keyword evidence="1" id="KW-1133">Transmembrane helix</keyword>
<evidence type="ECO:0000313" key="3">
    <source>
        <dbReference type="Proteomes" id="UP001501842"/>
    </source>
</evidence>
<comment type="caution">
    <text evidence="2">The sequence shown here is derived from an EMBL/GenBank/DDBJ whole genome shotgun (WGS) entry which is preliminary data.</text>
</comment>
<accession>A0ABN3U8W4</accession>
<evidence type="ECO:0008006" key="4">
    <source>
        <dbReference type="Google" id="ProtNLM"/>
    </source>
</evidence>
<keyword evidence="1" id="KW-0812">Transmembrane</keyword>
<feature type="transmembrane region" description="Helical" evidence="1">
    <location>
        <begin position="44"/>
        <end position="61"/>
    </location>
</feature>